<protein>
    <submittedName>
        <fullName evidence="1">Uncharacterized protein</fullName>
    </submittedName>
</protein>
<evidence type="ECO:0000313" key="1">
    <source>
        <dbReference type="EMBL" id="PPK70612.1"/>
    </source>
</evidence>
<keyword evidence="2" id="KW-1185">Reference proteome</keyword>
<gene>
    <name evidence="1" type="ORF">CLV40_102529</name>
</gene>
<dbReference type="EMBL" id="PTIX01000002">
    <property type="protein sequence ID" value="PPK70612.1"/>
    <property type="molecule type" value="Genomic_DNA"/>
</dbReference>
<proteinExistence type="predicted"/>
<organism evidence="1 2">
    <name type="scientific">Actinokineospora auranticolor</name>
    <dbReference type="NCBI Taxonomy" id="155976"/>
    <lineage>
        <taxon>Bacteria</taxon>
        <taxon>Bacillati</taxon>
        <taxon>Actinomycetota</taxon>
        <taxon>Actinomycetes</taxon>
        <taxon>Pseudonocardiales</taxon>
        <taxon>Pseudonocardiaceae</taxon>
        <taxon>Actinokineospora</taxon>
    </lineage>
</organism>
<evidence type="ECO:0000313" key="2">
    <source>
        <dbReference type="Proteomes" id="UP000239203"/>
    </source>
</evidence>
<dbReference type="AlphaFoldDB" id="A0A2S6GZD4"/>
<reference evidence="1 2" key="1">
    <citation type="submission" date="2018-02" db="EMBL/GenBank/DDBJ databases">
        <title>Genomic Encyclopedia of Archaeal and Bacterial Type Strains, Phase II (KMG-II): from individual species to whole genera.</title>
        <authorList>
            <person name="Goeker M."/>
        </authorList>
    </citation>
    <scope>NUCLEOTIDE SEQUENCE [LARGE SCALE GENOMIC DNA]</scope>
    <source>
        <strain evidence="1 2">YU 961-1</strain>
    </source>
</reference>
<name>A0A2S6GZD4_9PSEU</name>
<dbReference type="RefSeq" id="WP_104477680.1">
    <property type="nucleotide sequence ID" value="NZ_CP154825.1"/>
</dbReference>
<accession>A0A2S6GZD4</accession>
<comment type="caution">
    <text evidence="1">The sequence shown here is derived from an EMBL/GenBank/DDBJ whole genome shotgun (WGS) entry which is preliminary data.</text>
</comment>
<sequence length="215" mass="23343">MSDFDDMVRRAQADLAGHVLPALRARLMAQPREWLVDQLLAEAAARLGGVPAQRPGESGHLPRPLTLDEQVLAEHTARLGAFDTSACLVDPPPPGGAMIGPAQRTAHGEDLLRLAKDLLYAALFGEPTHGVLLDRVRQESITLTVPRWKAEVFTFIHRGPTDLDSDGAIHLSYGEVEPGVVSDAVVAALRVINRLEINEEVLYARMIEQGQGTLI</sequence>
<dbReference type="OrthoDB" id="1414930at2"/>
<dbReference type="Proteomes" id="UP000239203">
    <property type="component" value="Unassembled WGS sequence"/>
</dbReference>